<accession>A0ABY3WQQ9</accession>
<evidence type="ECO:0000313" key="2">
    <source>
        <dbReference type="Proteomes" id="UP000828924"/>
    </source>
</evidence>
<evidence type="ECO:0000313" key="1">
    <source>
        <dbReference type="EMBL" id="UNM14957.1"/>
    </source>
</evidence>
<keyword evidence="2" id="KW-1185">Reference proteome</keyword>
<proteinExistence type="predicted"/>
<dbReference type="RefSeq" id="WP_242335704.1">
    <property type="nucleotide sequence ID" value="NZ_JBHSNU010000019.1"/>
</dbReference>
<dbReference type="EMBL" id="CP071872">
    <property type="protein sequence ID" value="UNM14957.1"/>
    <property type="molecule type" value="Genomic_DNA"/>
</dbReference>
<sequence length="70" mass="8380">MRRGRRAEPVARLLLEVDTRNCWTLAQVLRHPGPHRLQHLLPRARFDHDQARERSPAWWQGNSQAGMWCW</sequence>
<organism evidence="1 2">
    <name type="scientific">Streptomyces formicae</name>
    <dbReference type="NCBI Taxonomy" id="1616117"/>
    <lineage>
        <taxon>Bacteria</taxon>
        <taxon>Bacillati</taxon>
        <taxon>Actinomycetota</taxon>
        <taxon>Actinomycetes</taxon>
        <taxon>Kitasatosporales</taxon>
        <taxon>Streptomycetaceae</taxon>
        <taxon>Streptomyces</taxon>
    </lineage>
</organism>
<name>A0ABY3WQQ9_9ACTN</name>
<gene>
    <name evidence="1" type="ORF">J4032_28945</name>
</gene>
<dbReference type="Proteomes" id="UP000828924">
    <property type="component" value="Chromosome"/>
</dbReference>
<protein>
    <submittedName>
        <fullName evidence="1">Uncharacterized protein</fullName>
    </submittedName>
</protein>
<reference evidence="1 2" key="1">
    <citation type="submission" date="2021-03" db="EMBL/GenBank/DDBJ databases">
        <title>Complete genome of Streptomyces formicae strain 1H-GS9 (DSM 100524).</title>
        <authorList>
            <person name="Atanasov K.E."/>
            <person name="Altabella T."/>
            <person name="Ferrer A."/>
        </authorList>
    </citation>
    <scope>NUCLEOTIDE SEQUENCE [LARGE SCALE GENOMIC DNA]</scope>
    <source>
        <strain evidence="1 2">1H-GS9</strain>
    </source>
</reference>